<feature type="non-terminal residue" evidence="3">
    <location>
        <position position="1"/>
    </location>
</feature>
<accession>X1LW32</accession>
<dbReference type="PANTHER" id="PTHR42915:SF1">
    <property type="entry name" value="PEPTIDOGLYCAN BETA-N-ACETYLMURAMIDASE NAMZ"/>
    <property type="match status" value="1"/>
</dbReference>
<dbReference type="PANTHER" id="PTHR42915">
    <property type="entry name" value="HYPOTHETICAL 460 KDA PROTEIN IN FEUA-SIGW INTERGENIC REGION [PRECURSOR]"/>
    <property type="match status" value="1"/>
</dbReference>
<dbReference type="Gene3D" id="3.40.50.12170">
    <property type="entry name" value="Uncharacterised protein PF07075, DUF1343"/>
    <property type="match status" value="1"/>
</dbReference>
<dbReference type="InterPro" id="IPR008302">
    <property type="entry name" value="NamZ"/>
</dbReference>
<reference evidence="3" key="1">
    <citation type="journal article" date="2014" name="Front. Microbiol.">
        <title>High frequency of phylogenetically diverse reductive dehalogenase-homologous genes in deep subseafloor sedimentary metagenomes.</title>
        <authorList>
            <person name="Kawai M."/>
            <person name="Futagami T."/>
            <person name="Toyoda A."/>
            <person name="Takaki Y."/>
            <person name="Nishi S."/>
            <person name="Hori S."/>
            <person name="Arai W."/>
            <person name="Tsubouchi T."/>
            <person name="Morono Y."/>
            <person name="Uchiyama I."/>
            <person name="Ito T."/>
            <person name="Fujiyama A."/>
            <person name="Inagaki F."/>
            <person name="Takami H."/>
        </authorList>
    </citation>
    <scope>NUCLEOTIDE SEQUENCE</scope>
    <source>
        <strain evidence="3">Expedition CK06-06</strain>
    </source>
</reference>
<dbReference type="InterPro" id="IPR048502">
    <property type="entry name" value="NamZ_N"/>
</dbReference>
<dbReference type="Pfam" id="PF07075">
    <property type="entry name" value="NamZ_N"/>
    <property type="match status" value="1"/>
</dbReference>
<dbReference type="EMBL" id="BARV01011334">
    <property type="protein sequence ID" value="GAI06630.1"/>
    <property type="molecule type" value="Genomic_DNA"/>
</dbReference>
<comment type="caution">
    <text evidence="3">The sequence shown here is derived from an EMBL/GenBank/DDBJ whole genome shotgun (WGS) entry which is preliminary data.</text>
</comment>
<evidence type="ECO:0008006" key="4">
    <source>
        <dbReference type="Google" id="ProtNLM"/>
    </source>
</evidence>
<name>X1LW32_9ZZZZ</name>
<evidence type="ECO:0000259" key="1">
    <source>
        <dbReference type="Pfam" id="PF07075"/>
    </source>
</evidence>
<organism evidence="3">
    <name type="scientific">marine sediment metagenome</name>
    <dbReference type="NCBI Taxonomy" id="412755"/>
    <lineage>
        <taxon>unclassified sequences</taxon>
        <taxon>metagenomes</taxon>
        <taxon>ecological metagenomes</taxon>
    </lineage>
</organism>
<dbReference type="GO" id="GO:0033922">
    <property type="term" value="F:peptidoglycan beta-N-acetylmuramidase activity"/>
    <property type="evidence" value="ECO:0007669"/>
    <property type="project" value="InterPro"/>
</dbReference>
<gene>
    <name evidence="3" type="ORF">S06H3_21540</name>
</gene>
<feature type="non-terminal residue" evidence="3">
    <location>
        <position position="250"/>
    </location>
</feature>
<dbReference type="Pfam" id="PF20732">
    <property type="entry name" value="NamZ_C"/>
    <property type="match status" value="1"/>
</dbReference>
<evidence type="ECO:0000313" key="3">
    <source>
        <dbReference type="EMBL" id="GAI06630.1"/>
    </source>
</evidence>
<evidence type="ECO:0000259" key="2">
    <source>
        <dbReference type="Pfam" id="PF20732"/>
    </source>
</evidence>
<dbReference type="InterPro" id="IPR048503">
    <property type="entry name" value="NamZ_C"/>
</dbReference>
<dbReference type="AlphaFoldDB" id="X1LW32"/>
<feature type="domain" description="Peptidoglycan beta-N-acetylmuramidase NamZ C-terminal" evidence="2">
    <location>
        <begin position="150"/>
        <end position="227"/>
    </location>
</feature>
<feature type="domain" description="Peptidoglycan beta-N-acetylmuramidase NamZ N-terminal" evidence="1">
    <location>
        <begin position="10"/>
        <end position="145"/>
    </location>
</feature>
<sequence length="250" mass="28316">RSFDTIEAGKIPEASMVESLDVLIFDIQDVGTRIYTYLATMAYCMQASTENGVDFIVLDRPNPINGEDLEGPLLEYPEYSSFVGLYPIPVRHGMTAGELAKLFNEKFLEKKVNLTVIPMQGWEREMWYDETSLPWVIPSPNMPTLDTATVYPGQVFLEGTNISEGRGTTKPFEVFGAPWIDGYELAKKLNELNLEGIKFREAWFSPTFSKYKGEQCGGAQIHVIDRKWNLKLFVPFESRAVLDCAKGEFQ</sequence>
<proteinExistence type="predicted"/>
<protein>
    <recommendedName>
        <fullName evidence="4">DUF1343 domain-containing protein</fullName>
    </recommendedName>
</protein>